<accession>A0ACC0LQS5</accession>
<proteinExistence type="predicted"/>
<organism evidence="1 2">
    <name type="scientific">Rhododendron molle</name>
    <name type="common">Chinese azalea</name>
    <name type="synonym">Azalea mollis</name>
    <dbReference type="NCBI Taxonomy" id="49168"/>
    <lineage>
        <taxon>Eukaryota</taxon>
        <taxon>Viridiplantae</taxon>
        <taxon>Streptophyta</taxon>
        <taxon>Embryophyta</taxon>
        <taxon>Tracheophyta</taxon>
        <taxon>Spermatophyta</taxon>
        <taxon>Magnoliopsida</taxon>
        <taxon>eudicotyledons</taxon>
        <taxon>Gunneridae</taxon>
        <taxon>Pentapetalae</taxon>
        <taxon>asterids</taxon>
        <taxon>Ericales</taxon>
        <taxon>Ericaceae</taxon>
        <taxon>Ericoideae</taxon>
        <taxon>Rhodoreae</taxon>
        <taxon>Rhododendron</taxon>
    </lineage>
</organism>
<keyword evidence="2" id="KW-1185">Reference proteome</keyword>
<reference evidence="1" key="1">
    <citation type="submission" date="2022-02" db="EMBL/GenBank/DDBJ databases">
        <title>Plant Genome Project.</title>
        <authorList>
            <person name="Zhang R.-G."/>
        </authorList>
    </citation>
    <scope>NUCLEOTIDE SEQUENCE</scope>
    <source>
        <strain evidence="1">AT1</strain>
    </source>
</reference>
<sequence length="132" mass="13868">MFGQPGSQTEVSSHLIHRDQPKGDCPSRQPPISVAKPNVIGGSYPNQSKVDRSPDSHSSGGFIAGNPETGRYKANAPNARLVGGGISQSPSSSYGGTPQAAYRQPPPPMLMHSNRGPVAKNEAPPGIFQLRL</sequence>
<name>A0ACC0LQS5_RHOML</name>
<comment type="caution">
    <text evidence="1">The sequence shown here is derived from an EMBL/GenBank/DDBJ whole genome shotgun (WGS) entry which is preliminary data.</text>
</comment>
<gene>
    <name evidence="1" type="ORF">RHMOL_Rhmol11G0081400</name>
</gene>
<dbReference type="EMBL" id="CM046398">
    <property type="protein sequence ID" value="KAI8530719.1"/>
    <property type="molecule type" value="Genomic_DNA"/>
</dbReference>
<dbReference type="Proteomes" id="UP001062846">
    <property type="component" value="Chromosome 11"/>
</dbReference>
<protein>
    <submittedName>
        <fullName evidence="1">Uncharacterized protein</fullName>
    </submittedName>
</protein>
<evidence type="ECO:0000313" key="1">
    <source>
        <dbReference type="EMBL" id="KAI8530719.1"/>
    </source>
</evidence>
<evidence type="ECO:0000313" key="2">
    <source>
        <dbReference type="Proteomes" id="UP001062846"/>
    </source>
</evidence>